<gene>
    <name evidence="2" type="ORF">AcdelDRAFT_0877</name>
</gene>
<evidence type="ECO:0008006" key="4">
    <source>
        <dbReference type="Google" id="ProtNLM"/>
    </source>
</evidence>
<dbReference type="RefSeq" id="WP_005793778.1">
    <property type="nucleotide sequence ID" value="NZ_ACQT01000014.1"/>
</dbReference>
<keyword evidence="3" id="KW-1185">Reference proteome</keyword>
<evidence type="ECO:0000256" key="1">
    <source>
        <dbReference type="SAM" id="MobiDB-lite"/>
    </source>
</evidence>
<feature type="region of interest" description="Disordered" evidence="1">
    <location>
        <begin position="1"/>
        <end position="123"/>
    </location>
</feature>
<name>C5T1U7_ACIDE</name>
<feature type="region of interest" description="Disordered" evidence="1">
    <location>
        <begin position="267"/>
        <end position="308"/>
    </location>
</feature>
<protein>
    <recommendedName>
        <fullName evidence="4">Scaffolding protein</fullName>
    </recommendedName>
</protein>
<dbReference type="PATRIC" id="fig|573060.9.peg.4304"/>
<sequence>MNIRELKRRLQPYSGFMKSAEDDGSDLGGEVIQVTNTGDADPGDDQEDRGDTFTPAADADGADAGGGTDAAGAGAGTSSGAGDADGADAKPDATKPSARIPKARFDEVNDQRKTALREAEEARQHAADLARELQALRQPATAAATVPAVAGFDADAKEVEYTEALMEGDTAKATAIRREINAQLRQQAVKEARESIERNMSQRQQESALQAESVASVEAYPYLGTEEGAEALELILASRDARIAKGVHPATALRQAVAAIAPRFAPPSGIAHETPKTDARTSNAMARGAADSNLQPPAVQAGIGSRATAGRVNVETLNDEQFDNLSQEEKKRLRGD</sequence>
<feature type="compositionally biased region" description="Gly residues" evidence="1">
    <location>
        <begin position="63"/>
        <end position="79"/>
    </location>
</feature>
<comment type="caution">
    <text evidence="2">The sequence shown here is derived from an EMBL/GenBank/DDBJ whole genome shotgun (WGS) entry which is preliminary data.</text>
</comment>
<dbReference type="EMBL" id="ACQT01000014">
    <property type="protein sequence ID" value="EER61542.1"/>
    <property type="molecule type" value="Genomic_DNA"/>
</dbReference>
<dbReference type="OrthoDB" id="8821490at2"/>
<feature type="compositionally biased region" description="Basic residues" evidence="1">
    <location>
        <begin position="1"/>
        <end position="10"/>
    </location>
</feature>
<organism evidence="2 3">
    <name type="scientific">Acidovorax delafieldii 2AN</name>
    <dbReference type="NCBI Taxonomy" id="573060"/>
    <lineage>
        <taxon>Bacteria</taxon>
        <taxon>Pseudomonadati</taxon>
        <taxon>Pseudomonadota</taxon>
        <taxon>Betaproteobacteria</taxon>
        <taxon>Burkholderiales</taxon>
        <taxon>Comamonadaceae</taxon>
        <taxon>Acidovorax</taxon>
    </lineage>
</organism>
<accession>C5T1U7</accession>
<feature type="compositionally biased region" description="Basic and acidic residues" evidence="1">
    <location>
        <begin position="103"/>
        <end position="123"/>
    </location>
</feature>
<proteinExistence type="predicted"/>
<reference evidence="2 3" key="1">
    <citation type="submission" date="2009-05" db="EMBL/GenBank/DDBJ databases">
        <title>The draft genome of Acidovorax delafieldii 2AN.</title>
        <authorList>
            <consortium name="US DOE Joint Genome Institute (JGI-PGF)"/>
            <person name="Lucas S."/>
            <person name="Copeland A."/>
            <person name="Lapidus A."/>
            <person name="Glavina del Rio T."/>
            <person name="Tice H."/>
            <person name="Bruce D."/>
            <person name="Goodwin L."/>
            <person name="Pitluck S."/>
            <person name="Larimer F."/>
            <person name="Land M.L."/>
            <person name="Hauser L."/>
            <person name="Shelobolina E.S."/>
            <person name="Picardal F."/>
            <person name="Roden E."/>
            <person name="Emerson D."/>
        </authorList>
    </citation>
    <scope>NUCLEOTIDE SEQUENCE [LARGE SCALE GENOMIC DNA]</scope>
    <source>
        <strain evidence="2 3">2AN</strain>
    </source>
</reference>
<evidence type="ECO:0000313" key="2">
    <source>
        <dbReference type="EMBL" id="EER61542.1"/>
    </source>
</evidence>
<dbReference type="AlphaFoldDB" id="C5T1U7"/>
<evidence type="ECO:0000313" key="3">
    <source>
        <dbReference type="Proteomes" id="UP000003856"/>
    </source>
</evidence>
<dbReference type="Proteomes" id="UP000003856">
    <property type="component" value="Unassembled WGS sequence"/>
</dbReference>